<name>A0A507EKP3_9FUNG</name>
<evidence type="ECO:0000256" key="2">
    <source>
        <dbReference type="ARBA" id="ARBA00022475"/>
    </source>
</evidence>
<dbReference type="Pfam" id="PF00795">
    <property type="entry name" value="CN_hydrolase"/>
    <property type="match status" value="1"/>
</dbReference>
<keyword evidence="10" id="KW-1185">Reference proteome</keyword>
<dbReference type="SUPFAM" id="SSF56317">
    <property type="entry name" value="Carbon-nitrogen hydrolase"/>
    <property type="match status" value="1"/>
</dbReference>
<dbReference type="GO" id="GO:0042158">
    <property type="term" value="P:lipoprotein biosynthetic process"/>
    <property type="evidence" value="ECO:0007669"/>
    <property type="project" value="InterPro"/>
</dbReference>
<dbReference type="Gene3D" id="3.60.110.10">
    <property type="entry name" value="Carbon-nitrogen hydrolase"/>
    <property type="match status" value="1"/>
</dbReference>
<dbReference type="AlphaFoldDB" id="A0A507EKP3"/>
<sequence>MKAFDSIAALLPCLGILAQQQLGLQCSIATVCALRNALHPSSDLRSFTQKQAVLLSSLCIALSLCAFLSGRDSPLSSVALSIAVGAVQTLPILALSTLSHLLSQSPNTLSNLMSHHALIPLSYTAMFMLARNFSPFGSWPSWPFAYALDPSLKQMASVGGLPMLDLYMALWAECIVSVAQAVVAQLRVVETYDAVPESSETGSVHENRQHDQDLIQVFDGETSPLLPKNEDPHASHLLAYLYSPFAIMAVLLAVSLISTSSYSTHPLPESESTFIKLGCVADFPTTQPLLFSPVSLNETTVADHYLSETNILAAQGAKIILWPESPGILTQSTSSLNQLLSRAHEIAARYKVYIGVTYLHPASSLGESKLPFDPVRGKLENRISLMGPSTKEPIFTYVKVHPVPLVETSRMVSGAVTPPPVAILDAIVNPKKGSKRALKVSAAICLDMDFPGLWNGIDHDVDLVLSPAGTWSVGVGDVHVKMAGVRAIENGFSILRCDARGGVSGFLNHQGKPQVVYRGVEMHDSFLISVALPLKPRWTFYSTLGDGLIGSVLVLAAAFAAADGKYALRSRIWAKVYDAQLPKRVLDLFSRSTESCDAA</sequence>
<organism evidence="9 10">
    <name type="scientific">Chytriomyces confervae</name>
    <dbReference type="NCBI Taxonomy" id="246404"/>
    <lineage>
        <taxon>Eukaryota</taxon>
        <taxon>Fungi</taxon>
        <taxon>Fungi incertae sedis</taxon>
        <taxon>Chytridiomycota</taxon>
        <taxon>Chytridiomycota incertae sedis</taxon>
        <taxon>Chytridiomycetes</taxon>
        <taxon>Chytridiales</taxon>
        <taxon>Chytriomycetaceae</taxon>
        <taxon>Chytriomyces</taxon>
    </lineage>
</organism>
<evidence type="ECO:0000256" key="6">
    <source>
        <dbReference type="ARBA" id="ARBA00023136"/>
    </source>
</evidence>
<dbReference type="Proteomes" id="UP000320333">
    <property type="component" value="Unassembled WGS sequence"/>
</dbReference>
<dbReference type="GO" id="GO:0016410">
    <property type="term" value="F:N-acyltransferase activity"/>
    <property type="evidence" value="ECO:0007669"/>
    <property type="project" value="InterPro"/>
</dbReference>
<evidence type="ECO:0000259" key="8">
    <source>
        <dbReference type="PROSITE" id="PS50263"/>
    </source>
</evidence>
<keyword evidence="3" id="KW-0808">Transferase</keyword>
<dbReference type="PANTHER" id="PTHR38686">
    <property type="entry name" value="APOLIPOPROTEIN N-ACYLTRANSFERASE"/>
    <property type="match status" value="1"/>
</dbReference>
<evidence type="ECO:0000313" key="9">
    <source>
        <dbReference type="EMBL" id="TPX63780.1"/>
    </source>
</evidence>
<keyword evidence="2" id="KW-1003">Cell membrane</keyword>
<reference evidence="9 10" key="1">
    <citation type="journal article" date="2019" name="Sci. Rep.">
        <title>Comparative genomics of chytrid fungi reveal insights into the obligate biotrophic and pathogenic lifestyle of Synchytrium endobioticum.</title>
        <authorList>
            <person name="van de Vossenberg B.T.L.H."/>
            <person name="Warris S."/>
            <person name="Nguyen H.D.T."/>
            <person name="van Gent-Pelzer M.P.E."/>
            <person name="Joly D.L."/>
            <person name="van de Geest H.C."/>
            <person name="Bonants P.J.M."/>
            <person name="Smith D.S."/>
            <person name="Levesque C.A."/>
            <person name="van der Lee T.A.J."/>
        </authorList>
    </citation>
    <scope>NUCLEOTIDE SEQUENCE [LARGE SCALE GENOMIC DNA]</scope>
    <source>
        <strain evidence="9 10">CBS 675.73</strain>
    </source>
</reference>
<comment type="caution">
    <text evidence="9">The sequence shown here is derived from an EMBL/GenBank/DDBJ whole genome shotgun (WGS) entry which is preliminary data.</text>
</comment>
<proteinExistence type="predicted"/>
<evidence type="ECO:0000313" key="10">
    <source>
        <dbReference type="Proteomes" id="UP000320333"/>
    </source>
</evidence>
<keyword evidence="6" id="KW-0472">Membrane</keyword>
<feature type="domain" description="CN hydrolase" evidence="8">
    <location>
        <begin position="275"/>
        <end position="534"/>
    </location>
</feature>
<keyword evidence="7" id="KW-0012">Acyltransferase</keyword>
<dbReference type="PANTHER" id="PTHR38686:SF1">
    <property type="entry name" value="APOLIPOPROTEIN N-ACYLTRANSFERASE"/>
    <property type="match status" value="1"/>
</dbReference>
<dbReference type="InterPro" id="IPR004563">
    <property type="entry name" value="Apolipo_AcylTrfase"/>
</dbReference>
<dbReference type="STRING" id="246404.A0A507EKP3"/>
<protein>
    <recommendedName>
        <fullName evidence="8">CN hydrolase domain-containing protein</fullName>
    </recommendedName>
</protein>
<comment type="subcellular location">
    <subcellularLocation>
        <location evidence="1">Cell membrane</location>
        <topology evidence="1">Multi-pass membrane protein</topology>
    </subcellularLocation>
</comment>
<gene>
    <name evidence="9" type="ORF">CcCBS67573_g08582</name>
</gene>
<evidence type="ECO:0000256" key="1">
    <source>
        <dbReference type="ARBA" id="ARBA00004651"/>
    </source>
</evidence>
<dbReference type="InterPro" id="IPR003010">
    <property type="entry name" value="C-N_Hydrolase"/>
</dbReference>
<keyword evidence="5" id="KW-1133">Transmembrane helix</keyword>
<keyword evidence="4" id="KW-0812">Transmembrane</keyword>
<dbReference type="InterPro" id="IPR036526">
    <property type="entry name" value="C-N_Hydrolase_sf"/>
</dbReference>
<evidence type="ECO:0000256" key="4">
    <source>
        <dbReference type="ARBA" id="ARBA00022692"/>
    </source>
</evidence>
<dbReference type="GO" id="GO:0005886">
    <property type="term" value="C:plasma membrane"/>
    <property type="evidence" value="ECO:0007669"/>
    <property type="project" value="UniProtKB-SubCell"/>
</dbReference>
<evidence type="ECO:0000256" key="7">
    <source>
        <dbReference type="ARBA" id="ARBA00023315"/>
    </source>
</evidence>
<accession>A0A507EKP3</accession>
<evidence type="ECO:0000256" key="5">
    <source>
        <dbReference type="ARBA" id="ARBA00022989"/>
    </source>
</evidence>
<dbReference type="PROSITE" id="PS50263">
    <property type="entry name" value="CN_HYDROLASE"/>
    <property type="match status" value="1"/>
</dbReference>
<evidence type="ECO:0000256" key="3">
    <source>
        <dbReference type="ARBA" id="ARBA00022679"/>
    </source>
</evidence>
<dbReference type="EMBL" id="QEAP01000583">
    <property type="protein sequence ID" value="TPX63780.1"/>
    <property type="molecule type" value="Genomic_DNA"/>
</dbReference>
<dbReference type="OrthoDB" id="2626014at2759"/>